<dbReference type="RefSeq" id="WP_014747681.1">
    <property type="nucleotide sequence ID" value="NC_017957.2"/>
</dbReference>
<dbReference type="InterPro" id="IPR000644">
    <property type="entry name" value="CBS_dom"/>
</dbReference>
<dbReference type="KEGG" id="tmo:TMO_a0601"/>
<name>I3TTB6_TISMK</name>
<dbReference type="PATRIC" id="fig|1110502.3.peg.4253"/>
<dbReference type="InterPro" id="IPR051257">
    <property type="entry name" value="Diverse_CBS-Domain"/>
</dbReference>
<feature type="domain" description="CBS" evidence="4">
    <location>
        <begin position="7"/>
        <end position="63"/>
    </location>
</feature>
<dbReference type="PANTHER" id="PTHR43080:SF2">
    <property type="entry name" value="CBS DOMAIN-CONTAINING PROTEIN"/>
    <property type="match status" value="1"/>
</dbReference>
<dbReference type="Proteomes" id="UP000005258">
    <property type="component" value="Plasmid pTM1"/>
</dbReference>
<geneLocation type="plasmid" evidence="5 6">
    <name>pTM1</name>
</geneLocation>
<feature type="domain" description="CBS" evidence="4">
    <location>
        <begin position="71"/>
        <end position="130"/>
    </location>
</feature>
<evidence type="ECO:0000259" key="4">
    <source>
        <dbReference type="PROSITE" id="PS51371"/>
    </source>
</evidence>
<evidence type="ECO:0000313" key="6">
    <source>
        <dbReference type="Proteomes" id="UP000005258"/>
    </source>
</evidence>
<keyword evidence="5" id="KW-0614">Plasmid</keyword>
<organism evidence="5 6">
    <name type="scientific">Tistrella mobilis (strain KA081020-065)</name>
    <dbReference type="NCBI Taxonomy" id="1110502"/>
    <lineage>
        <taxon>Bacteria</taxon>
        <taxon>Pseudomonadati</taxon>
        <taxon>Pseudomonadota</taxon>
        <taxon>Alphaproteobacteria</taxon>
        <taxon>Geminicoccales</taxon>
        <taxon>Geminicoccaceae</taxon>
        <taxon>Tistrella</taxon>
    </lineage>
</organism>
<dbReference type="HOGENOM" id="CLU_040681_12_0_5"/>
<sequence>MQVQELMNRNIQLATPNESLRAVAERMADCDIGYMPVGENDRLIGAVTDRDIAIRGVGAGRDGSAKVAEVMTRDVKYCYEDEDVEHVVQNMGDIQVRRIPVMNRQDRLVGVLSLADSALGYSPPSTGTAMTGVVVPGGAHNQARAGQSSAGHGSAGNGGGGR</sequence>
<dbReference type="Gene3D" id="3.10.580.10">
    <property type="entry name" value="CBS-domain"/>
    <property type="match status" value="1"/>
</dbReference>
<evidence type="ECO:0000313" key="5">
    <source>
        <dbReference type="EMBL" id="AFK56004.1"/>
    </source>
</evidence>
<gene>
    <name evidence="5" type="primary">yhcV</name>
    <name evidence="5" type="ordered locus">TMO_a0601</name>
</gene>
<evidence type="ECO:0000256" key="2">
    <source>
        <dbReference type="PROSITE-ProRule" id="PRU00703"/>
    </source>
</evidence>
<dbReference type="AlphaFoldDB" id="I3TTB6"/>
<dbReference type="CDD" id="cd04622">
    <property type="entry name" value="CBS_pair_HRP1_like"/>
    <property type="match status" value="1"/>
</dbReference>
<proteinExistence type="predicted"/>
<dbReference type="PANTHER" id="PTHR43080">
    <property type="entry name" value="CBS DOMAIN-CONTAINING PROTEIN CBSX3, MITOCHONDRIAL"/>
    <property type="match status" value="1"/>
</dbReference>
<dbReference type="SMART" id="SM00116">
    <property type="entry name" value="CBS"/>
    <property type="match status" value="2"/>
</dbReference>
<feature type="compositionally biased region" description="Gly residues" evidence="3">
    <location>
        <begin position="153"/>
        <end position="162"/>
    </location>
</feature>
<evidence type="ECO:0000256" key="3">
    <source>
        <dbReference type="SAM" id="MobiDB-lite"/>
    </source>
</evidence>
<dbReference type="EMBL" id="CP003237">
    <property type="protein sequence ID" value="AFK56004.1"/>
    <property type="molecule type" value="Genomic_DNA"/>
</dbReference>
<feature type="region of interest" description="Disordered" evidence="3">
    <location>
        <begin position="135"/>
        <end position="162"/>
    </location>
</feature>
<dbReference type="SUPFAM" id="SSF54631">
    <property type="entry name" value="CBS-domain pair"/>
    <property type="match status" value="1"/>
</dbReference>
<reference evidence="5 6" key="1">
    <citation type="journal article" date="2012" name="J. Am. Chem. Soc.">
        <title>Bacterial biosynthesis and maturation of the didemnin anti-cancer agents.</title>
        <authorList>
            <person name="Xu Y."/>
            <person name="Kersten R.D."/>
            <person name="Nam S.J."/>
            <person name="Lu L."/>
            <person name="Al-Suwailem A.M."/>
            <person name="Zheng H."/>
            <person name="Fenical W."/>
            <person name="Dorrestein P.C."/>
            <person name="Moore B.S."/>
            <person name="Qian P.Y."/>
        </authorList>
    </citation>
    <scope>NUCLEOTIDE SEQUENCE [LARGE SCALE GENOMIC DNA]</scope>
    <source>
        <strain evidence="5 6">KA081020-065</strain>
    </source>
</reference>
<protein>
    <submittedName>
        <fullName evidence="5">Inosine-5'-monophosphate dehydrogenase related protein</fullName>
    </submittedName>
</protein>
<keyword evidence="1 2" id="KW-0129">CBS domain</keyword>
<dbReference type="InterPro" id="IPR046342">
    <property type="entry name" value="CBS_dom_sf"/>
</dbReference>
<dbReference type="PROSITE" id="PS51371">
    <property type="entry name" value="CBS"/>
    <property type="match status" value="2"/>
</dbReference>
<dbReference type="Pfam" id="PF00571">
    <property type="entry name" value="CBS"/>
    <property type="match status" value="2"/>
</dbReference>
<accession>I3TTB6</accession>
<keyword evidence="6" id="KW-1185">Reference proteome</keyword>
<evidence type="ECO:0000256" key="1">
    <source>
        <dbReference type="ARBA" id="ARBA00023122"/>
    </source>
</evidence>